<comment type="subcellular location">
    <subcellularLocation>
        <location evidence="1">Endoplasmic reticulum</location>
    </subcellularLocation>
</comment>
<evidence type="ECO:0000259" key="6">
    <source>
        <dbReference type="Pfam" id="PF04101"/>
    </source>
</evidence>
<dbReference type="Pfam" id="PF04101">
    <property type="entry name" value="Glyco_tran_28_C"/>
    <property type="match status" value="1"/>
</dbReference>
<sequence>MIFVTVGTHEQSFNRLVKYMDEYKKNNIDEDIIIQTGFSTYIPQYCTWEKIFPYKDMLNYISEARIVITHGGPSSFILALQVGKIPIVVPRQKQFNEHVNNHQVEFALAVAKRQKNIIVVEDINKLEQTIKDYNEIVCSMTTGLKSNNEIFIKEFKNLVREIIEDKEQK</sequence>
<evidence type="ECO:0000256" key="3">
    <source>
        <dbReference type="ARBA" id="ARBA00022676"/>
    </source>
</evidence>
<dbReference type="GeneID" id="93301901"/>
<dbReference type="InterPro" id="IPR007235">
    <property type="entry name" value="Glyco_trans_28_C"/>
</dbReference>
<evidence type="ECO:0000313" key="7">
    <source>
        <dbReference type="EMBL" id="ODM09568.1"/>
    </source>
</evidence>
<comment type="caution">
    <text evidence="7">The sequence shown here is derived from an EMBL/GenBank/DDBJ whole genome shotgun (WGS) entry which is preliminary data.</text>
</comment>
<keyword evidence="3" id="KW-0328">Glycosyltransferase</keyword>
<evidence type="ECO:0000256" key="1">
    <source>
        <dbReference type="ARBA" id="ARBA00004240"/>
    </source>
</evidence>
<accession>A0A1E3ALE4</accession>
<protein>
    <recommendedName>
        <fullName evidence="6">Glycosyl transferase family 28 C-terminal domain-containing protein</fullName>
    </recommendedName>
</protein>
<dbReference type="Proteomes" id="UP000095003">
    <property type="component" value="Unassembled WGS sequence"/>
</dbReference>
<comment type="similarity">
    <text evidence="2">Belongs to the glycosyltransferase 28 family.</text>
</comment>
<gene>
    <name evidence="7" type="ORF">BEH84_03935</name>
</gene>
<dbReference type="GO" id="GO:0016758">
    <property type="term" value="F:hexosyltransferase activity"/>
    <property type="evidence" value="ECO:0007669"/>
    <property type="project" value="InterPro"/>
</dbReference>
<evidence type="ECO:0000256" key="4">
    <source>
        <dbReference type="ARBA" id="ARBA00022679"/>
    </source>
</evidence>
<reference evidence="7 8" key="1">
    <citation type="submission" date="2016-07" db="EMBL/GenBank/DDBJ databases">
        <title>Characterization of isolates of Eisenbergiella tayi derived from blood cultures, using whole genome sequencing.</title>
        <authorList>
            <person name="Burdz T."/>
            <person name="Wiebe D."/>
            <person name="Huynh C."/>
            <person name="Bernard K."/>
        </authorList>
    </citation>
    <scope>NUCLEOTIDE SEQUENCE [LARGE SCALE GENOMIC DNA]</scope>
    <source>
        <strain evidence="7 8">NML 120489</strain>
    </source>
</reference>
<organism evidence="7 8">
    <name type="scientific">Eisenbergiella tayi</name>
    <dbReference type="NCBI Taxonomy" id="1432052"/>
    <lineage>
        <taxon>Bacteria</taxon>
        <taxon>Bacillati</taxon>
        <taxon>Bacillota</taxon>
        <taxon>Clostridia</taxon>
        <taxon>Lachnospirales</taxon>
        <taxon>Lachnospiraceae</taxon>
        <taxon>Eisenbergiella</taxon>
    </lineage>
</organism>
<dbReference type="Gene3D" id="3.40.50.2000">
    <property type="entry name" value="Glycogen Phosphorylase B"/>
    <property type="match status" value="1"/>
</dbReference>
<name>A0A1E3ALE4_9FIRM</name>
<dbReference type="PATRIC" id="fig|1432052.3.peg.4362"/>
<keyword evidence="5" id="KW-0256">Endoplasmic reticulum</keyword>
<evidence type="ECO:0000256" key="2">
    <source>
        <dbReference type="ARBA" id="ARBA00006962"/>
    </source>
</evidence>
<feature type="domain" description="Glycosyl transferase family 28 C-terminal" evidence="6">
    <location>
        <begin position="1"/>
        <end position="136"/>
    </location>
</feature>
<evidence type="ECO:0000313" key="8">
    <source>
        <dbReference type="Proteomes" id="UP000095003"/>
    </source>
</evidence>
<dbReference type="AlphaFoldDB" id="A0A1E3ALE4"/>
<dbReference type="EMBL" id="MCGI01000004">
    <property type="protein sequence ID" value="ODM09568.1"/>
    <property type="molecule type" value="Genomic_DNA"/>
</dbReference>
<evidence type="ECO:0000256" key="5">
    <source>
        <dbReference type="ARBA" id="ARBA00022824"/>
    </source>
</evidence>
<dbReference type="InterPro" id="IPR039042">
    <property type="entry name" value="Alg13-like"/>
</dbReference>
<proteinExistence type="inferred from homology"/>
<dbReference type="GO" id="GO:0006488">
    <property type="term" value="P:dolichol-linked oligosaccharide biosynthetic process"/>
    <property type="evidence" value="ECO:0007669"/>
    <property type="project" value="InterPro"/>
</dbReference>
<dbReference type="RefSeq" id="WP_069158091.1">
    <property type="nucleotide sequence ID" value="NZ_JBKXXQ010000010.1"/>
</dbReference>
<dbReference type="PANTHER" id="PTHR12867:SF6">
    <property type="entry name" value="N-ACETYLGLUCOSAMINYLDIPHOSPHODOLICHOL N-ACETYLGLUCOSAMINYLTRANSFERASE"/>
    <property type="match status" value="1"/>
</dbReference>
<dbReference type="PANTHER" id="PTHR12867">
    <property type="entry name" value="GLYCOSYL TRANSFERASE-RELATED"/>
    <property type="match status" value="1"/>
</dbReference>
<keyword evidence="4" id="KW-0808">Transferase</keyword>